<feature type="transmembrane region" description="Helical" evidence="2">
    <location>
        <begin position="6"/>
        <end position="25"/>
    </location>
</feature>
<evidence type="ECO:0000313" key="3">
    <source>
        <dbReference type="EMBL" id="KAH9426297.1"/>
    </source>
</evidence>
<reference evidence="3 4" key="2">
    <citation type="journal article" date="2022" name="Mol. Biol. Evol.">
        <title>Comparative Genomics Reveals Insights into the Divergent Evolution of Astigmatic Mites and Household Pest Adaptations.</title>
        <authorList>
            <person name="Xiong Q."/>
            <person name="Wan A.T."/>
            <person name="Liu X."/>
            <person name="Fung C.S."/>
            <person name="Xiao X."/>
            <person name="Malainual N."/>
            <person name="Hou J."/>
            <person name="Wang L."/>
            <person name="Wang M."/>
            <person name="Yang K.Y."/>
            <person name="Cui Y."/>
            <person name="Leung E.L."/>
            <person name="Nong W."/>
            <person name="Shin S.K."/>
            <person name="Au S.W."/>
            <person name="Jeong K.Y."/>
            <person name="Chew F.T."/>
            <person name="Hui J.H."/>
            <person name="Leung T.F."/>
            <person name="Tungtrongchitr A."/>
            <person name="Zhong N."/>
            <person name="Liu Z."/>
            <person name="Tsui S.K."/>
        </authorList>
    </citation>
    <scope>NUCLEOTIDE SEQUENCE [LARGE SCALE GENOMIC DNA]</scope>
    <source>
        <strain evidence="3">Derp</strain>
    </source>
</reference>
<accession>A0ABQ8JVM5</accession>
<evidence type="ECO:0000256" key="2">
    <source>
        <dbReference type="SAM" id="Phobius"/>
    </source>
</evidence>
<feature type="region of interest" description="Disordered" evidence="1">
    <location>
        <begin position="49"/>
        <end position="68"/>
    </location>
</feature>
<keyword evidence="2" id="KW-1133">Transmembrane helix</keyword>
<name>A0ABQ8JVM5_DERPT</name>
<keyword evidence="4" id="KW-1185">Reference proteome</keyword>
<protein>
    <submittedName>
        <fullName evidence="3">Uncharacterized protein</fullName>
    </submittedName>
</protein>
<gene>
    <name evidence="3" type="ORF">DERP_010864</name>
</gene>
<reference evidence="3 4" key="1">
    <citation type="journal article" date="2018" name="J. Allergy Clin. Immunol.">
        <title>High-quality assembly of Dermatophagoides pteronyssinus genome and transcriptome reveals a wide range of novel allergens.</title>
        <authorList>
            <person name="Liu X.Y."/>
            <person name="Yang K.Y."/>
            <person name="Wang M.Q."/>
            <person name="Kwok J.S."/>
            <person name="Zeng X."/>
            <person name="Yang Z."/>
            <person name="Xiao X.J."/>
            <person name="Lau C.P."/>
            <person name="Li Y."/>
            <person name="Huang Z.M."/>
            <person name="Ba J.G."/>
            <person name="Yim A.K."/>
            <person name="Ouyang C.Y."/>
            <person name="Ngai S.M."/>
            <person name="Chan T.F."/>
            <person name="Leung E.L."/>
            <person name="Liu L."/>
            <person name="Liu Z.G."/>
            <person name="Tsui S.K."/>
        </authorList>
    </citation>
    <scope>NUCLEOTIDE SEQUENCE [LARGE SCALE GENOMIC DNA]</scope>
    <source>
        <strain evidence="3">Derp</strain>
    </source>
</reference>
<comment type="caution">
    <text evidence="3">The sequence shown here is derived from an EMBL/GenBank/DDBJ whole genome shotgun (WGS) entry which is preliminary data.</text>
</comment>
<evidence type="ECO:0000313" key="4">
    <source>
        <dbReference type="Proteomes" id="UP000887458"/>
    </source>
</evidence>
<dbReference type="Proteomes" id="UP000887458">
    <property type="component" value="Unassembled WGS sequence"/>
</dbReference>
<organism evidence="3 4">
    <name type="scientific">Dermatophagoides pteronyssinus</name>
    <name type="common">European house dust mite</name>
    <dbReference type="NCBI Taxonomy" id="6956"/>
    <lineage>
        <taxon>Eukaryota</taxon>
        <taxon>Metazoa</taxon>
        <taxon>Ecdysozoa</taxon>
        <taxon>Arthropoda</taxon>
        <taxon>Chelicerata</taxon>
        <taxon>Arachnida</taxon>
        <taxon>Acari</taxon>
        <taxon>Acariformes</taxon>
        <taxon>Sarcoptiformes</taxon>
        <taxon>Astigmata</taxon>
        <taxon>Psoroptidia</taxon>
        <taxon>Analgoidea</taxon>
        <taxon>Pyroglyphidae</taxon>
        <taxon>Dermatophagoidinae</taxon>
        <taxon>Dermatophagoides</taxon>
    </lineage>
</organism>
<dbReference type="EMBL" id="NJHN03000011">
    <property type="protein sequence ID" value="KAH9426297.1"/>
    <property type="molecule type" value="Genomic_DNA"/>
</dbReference>
<evidence type="ECO:0000256" key="1">
    <source>
        <dbReference type="SAM" id="MobiDB-lite"/>
    </source>
</evidence>
<sequence length="107" mass="13125">MQQRLQQNYLLLMLIIMNLIIVNNVNGMKFKNLYKNYETFHDTLVRRQKTYEQQQQQQPSYVPDIISNDQPQRIPLRRNRKHRSKHRQRTTPYTIRKLTCTKYGCEK</sequence>
<proteinExistence type="predicted"/>
<keyword evidence="2" id="KW-0812">Transmembrane</keyword>
<keyword evidence="2" id="KW-0472">Membrane</keyword>